<dbReference type="EMBL" id="UFYA01000001">
    <property type="protein sequence ID" value="STD12564.1"/>
    <property type="molecule type" value="Genomic_DNA"/>
</dbReference>
<evidence type="ECO:0000313" key="5">
    <source>
        <dbReference type="Proteomes" id="UP000254118"/>
    </source>
</evidence>
<comment type="caution">
    <text evidence="4">The sequence shown here is derived from an EMBL/GenBank/DDBJ whole genome shotgun (WGS) entry which is preliminary data.</text>
</comment>
<dbReference type="InterPro" id="IPR002833">
    <property type="entry name" value="PTH2"/>
</dbReference>
<dbReference type="Proteomes" id="UP000254118">
    <property type="component" value="Unassembled WGS sequence"/>
</dbReference>
<name>A0AA46BPE1_9MICO</name>
<organism evidence="4 5">
    <name type="scientific">Dermatophilus congolensis</name>
    <dbReference type="NCBI Taxonomy" id="1863"/>
    <lineage>
        <taxon>Bacteria</taxon>
        <taxon>Bacillati</taxon>
        <taxon>Actinomycetota</taxon>
        <taxon>Actinomycetes</taxon>
        <taxon>Micrococcales</taxon>
        <taxon>Dermatophilaceae</taxon>
        <taxon>Dermatophilus</taxon>
    </lineage>
</organism>
<dbReference type="Pfam" id="PF01981">
    <property type="entry name" value="PTH2"/>
    <property type="match status" value="1"/>
</dbReference>
<dbReference type="GO" id="GO:0004045">
    <property type="term" value="F:peptidyl-tRNA hydrolase activity"/>
    <property type="evidence" value="ECO:0007669"/>
    <property type="project" value="UniProtKB-EC"/>
</dbReference>
<dbReference type="EC" id="3.1.1.29" evidence="1"/>
<evidence type="ECO:0000256" key="1">
    <source>
        <dbReference type="ARBA" id="ARBA00013260"/>
    </source>
</evidence>
<evidence type="ECO:0000313" key="4">
    <source>
        <dbReference type="EMBL" id="STD12564.1"/>
    </source>
</evidence>
<gene>
    <name evidence="4" type="ORF">NCTC7915_01799</name>
</gene>
<proteinExistence type="predicted"/>
<dbReference type="Gene3D" id="3.40.1490.10">
    <property type="entry name" value="Bit1"/>
    <property type="match status" value="1"/>
</dbReference>
<dbReference type="SUPFAM" id="SSF102462">
    <property type="entry name" value="Peptidyl-tRNA hydrolase II"/>
    <property type="match status" value="1"/>
</dbReference>
<evidence type="ECO:0000256" key="2">
    <source>
        <dbReference type="ARBA" id="ARBA00022801"/>
    </source>
</evidence>
<evidence type="ECO:0000256" key="3">
    <source>
        <dbReference type="ARBA" id="ARBA00048707"/>
    </source>
</evidence>
<comment type="catalytic activity">
    <reaction evidence="3">
        <text>an N-acyl-L-alpha-aminoacyl-tRNA + H2O = an N-acyl-L-amino acid + a tRNA + H(+)</text>
        <dbReference type="Rhea" id="RHEA:54448"/>
        <dbReference type="Rhea" id="RHEA-COMP:10123"/>
        <dbReference type="Rhea" id="RHEA-COMP:13883"/>
        <dbReference type="ChEBI" id="CHEBI:15377"/>
        <dbReference type="ChEBI" id="CHEBI:15378"/>
        <dbReference type="ChEBI" id="CHEBI:59874"/>
        <dbReference type="ChEBI" id="CHEBI:78442"/>
        <dbReference type="ChEBI" id="CHEBI:138191"/>
        <dbReference type="EC" id="3.1.1.29"/>
    </reaction>
</comment>
<protein>
    <recommendedName>
        <fullName evidence="1">peptidyl-tRNA hydrolase</fullName>
        <ecNumber evidence="1">3.1.1.29</ecNumber>
    </recommendedName>
</protein>
<dbReference type="AlphaFoldDB" id="A0AA46BPE1"/>
<accession>A0AA46BPE1</accession>
<keyword evidence="2 4" id="KW-0378">Hydrolase</keyword>
<dbReference type="RefSeq" id="WP_115031385.1">
    <property type="nucleotide sequence ID" value="NZ_UFYA01000001.1"/>
</dbReference>
<reference evidence="4 5" key="1">
    <citation type="submission" date="2018-06" db="EMBL/GenBank/DDBJ databases">
        <authorList>
            <consortium name="Pathogen Informatics"/>
            <person name="Doyle S."/>
        </authorList>
    </citation>
    <scope>NUCLEOTIDE SEQUENCE [LARGE SCALE GENOMIC DNA]</scope>
    <source>
        <strain evidence="4 5">NCTC7915</strain>
    </source>
</reference>
<dbReference type="InterPro" id="IPR023476">
    <property type="entry name" value="Pep_tRNA_hydro_II_dom_sf"/>
</dbReference>
<sequence>MTVDSALAPLMSLYCEKTAHTSPESGPDEEASEHIRAIQLIINLPKDPDLAPGWHAALAASASACAALCLDARAEPEGEWFDAVHSYSQGHIRKVTRRARGAHWQAVQDFAGVGVVHGTTHVRALVPGLVQELDKRVAKLQVGGTDFPVNDQSVVVRSGEGDGRIVAADGPVVTVHVAAGNTAPVMSAGKLMAQAGHAGMLTAAALAATNIDLARRWFEGGCATRVVRSGQQQWAQLSQVVRDPYRAWGEHRLVGVRDAGFTEVEPGTTTAIAALRETGA</sequence>